<evidence type="ECO:0000256" key="3">
    <source>
        <dbReference type="ARBA" id="ARBA00022989"/>
    </source>
</evidence>
<keyword evidence="2 5" id="KW-0812">Transmembrane</keyword>
<evidence type="ECO:0000256" key="4">
    <source>
        <dbReference type="ARBA" id="ARBA00023136"/>
    </source>
</evidence>
<comment type="caution">
    <text evidence="7">The sequence shown here is derived from an EMBL/GenBank/DDBJ whole genome shotgun (WGS) entry which is preliminary data.</text>
</comment>
<accession>A0A9W8JYU2</accession>
<dbReference type="InterPro" id="IPR025256">
    <property type="entry name" value="TM7S3/TM198-like_dom"/>
</dbReference>
<feature type="transmembrane region" description="Helical" evidence="5">
    <location>
        <begin position="159"/>
        <end position="179"/>
    </location>
</feature>
<proteinExistence type="predicted"/>
<evidence type="ECO:0000256" key="2">
    <source>
        <dbReference type="ARBA" id="ARBA00022692"/>
    </source>
</evidence>
<keyword evidence="4 5" id="KW-0472">Membrane</keyword>
<dbReference type="GO" id="GO:0016020">
    <property type="term" value="C:membrane"/>
    <property type="evidence" value="ECO:0007669"/>
    <property type="project" value="UniProtKB-SubCell"/>
</dbReference>
<dbReference type="Proteomes" id="UP001148786">
    <property type="component" value="Unassembled WGS sequence"/>
</dbReference>
<dbReference type="AlphaFoldDB" id="A0A9W8JYU2"/>
<feature type="transmembrane region" description="Helical" evidence="5">
    <location>
        <begin position="105"/>
        <end position="123"/>
    </location>
</feature>
<keyword evidence="8" id="KW-1185">Reference proteome</keyword>
<organism evidence="7 8">
    <name type="scientific">Agrocybe chaxingu</name>
    <dbReference type="NCBI Taxonomy" id="84603"/>
    <lineage>
        <taxon>Eukaryota</taxon>
        <taxon>Fungi</taxon>
        <taxon>Dikarya</taxon>
        <taxon>Basidiomycota</taxon>
        <taxon>Agaricomycotina</taxon>
        <taxon>Agaricomycetes</taxon>
        <taxon>Agaricomycetidae</taxon>
        <taxon>Agaricales</taxon>
        <taxon>Agaricineae</taxon>
        <taxon>Strophariaceae</taxon>
        <taxon>Agrocybe</taxon>
    </lineage>
</organism>
<dbReference type="EMBL" id="JANKHO010000487">
    <property type="protein sequence ID" value="KAJ3509305.1"/>
    <property type="molecule type" value="Genomic_DNA"/>
</dbReference>
<feature type="transmembrane region" description="Helical" evidence="5">
    <location>
        <begin position="219"/>
        <end position="240"/>
    </location>
</feature>
<evidence type="ECO:0000313" key="8">
    <source>
        <dbReference type="Proteomes" id="UP001148786"/>
    </source>
</evidence>
<evidence type="ECO:0000256" key="1">
    <source>
        <dbReference type="ARBA" id="ARBA00004141"/>
    </source>
</evidence>
<evidence type="ECO:0000259" key="6">
    <source>
        <dbReference type="Pfam" id="PF13886"/>
    </source>
</evidence>
<protein>
    <recommendedName>
        <fullName evidence="6">TM7S3/TM198-like domain-containing protein</fullName>
    </recommendedName>
</protein>
<name>A0A9W8JYU2_9AGAR</name>
<reference evidence="7" key="1">
    <citation type="submission" date="2022-07" db="EMBL/GenBank/DDBJ databases">
        <title>Genome Sequence of Agrocybe chaxingu.</title>
        <authorList>
            <person name="Buettner E."/>
        </authorList>
    </citation>
    <scope>NUCLEOTIDE SEQUENCE</scope>
    <source>
        <strain evidence="7">MP-N11</strain>
    </source>
</reference>
<feature type="transmembrane region" description="Helical" evidence="5">
    <location>
        <begin position="191"/>
        <end position="212"/>
    </location>
</feature>
<comment type="subcellular location">
    <subcellularLocation>
        <location evidence="1">Membrane</location>
        <topology evidence="1">Multi-pass membrane protein</topology>
    </subcellularLocation>
</comment>
<feature type="transmembrane region" description="Helical" evidence="5">
    <location>
        <begin position="135"/>
        <end position="154"/>
    </location>
</feature>
<feature type="transmembrane region" description="Helical" evidence="5">
    <location>
        <begin position="81"/>
        <end position="98"/>
    </location>
</feature>
<gene>
    <name evidence="7" type="ORF">NLJ89_g5287</name>
</gene>
<evidence type="ECO:0000256" key="5">
    <source>
        <dbReference type="SAM" id="Phobius"/>
    </source>
</evidence>
<evidence type="ECO:0000313" key="7">
    <source>
        <dbReference type="EMBL" id="KAJ3509305.1"/>
    </source>
</evidence>
<sequence>MVDACPIALPPNPYAIDFPAFLYPRTSSLADFSSSPVLLKRDRFVIVNSTGEPTVINPATRQAVAQGPASDGGGAGFDAPALIWIGYTIAVGLPMMFAGIRGWRLSTGVGVGLAAAVGSWAPIINSIGPSGVSDIVIAVIVLGFSIAGFVFGVIPFGRLVGIFCLGFTGGLAFGIRIMILRPGLLFNGSGAYVTNWVLIVLLGAMGAMSMIWGRSQRAGLLFSCASVGTFLTFLGADLIIHKQAGFSRGLRFLFDRNASHFLDIIGGGYDPPGATLLLIGISLGATPIFAVGQHFVFKHPFDRTKEKNDIVGGLEGAEISEKNDSAGVRQRPPAGLGIGPRPAPAWGRGVPMSGVFGSAQRTASGLWDSWRRKQ</sequence>
<feature type="transmembrane region" description="Helical" evidence="5">
    <location>
        <begin position="276"/>
        <end position="297"/>
    </location>
</feature>
<dbReference type="OrthoDB" id="3359595at2759"/>
<keyword evidence="3 5" id="KW-1133">Transmembrane helix</keyword>
<dbReference type="Pfam" id="PF13886">
    <property type="entry name" value="TM7S3_TM198"/>
    <property type="match status" value="1"/>
</dbReference>
<feature type="domain" description="TM7S3/TM198-like" evidence="6">
    <location>
        <begin position="89"/>
        <end position="243"/>
    </location>
</feature>